<dbReference type="SUPFAM" id="SSF161065">
    <property type="entry name" value="ATP synthase D chain-like"/>
    <property type="match status" value="1"/>
</dbReference>
<dbReference type="GO" id="GO:0005743">
    <property type="term" value="C:mitochondrial inner membrane"/>
    <property type="evidence" value="ECO:0007669"/>
    <property type="project" value="UniProtKB-SubCell"/>
</dbReference>
<name>A0AAN9BWN3_9CAEN</name>
<keyword evidence="4" id="KW-0138">CF(0)</keyword>
<comment type="caution">
    <text evidence="11">The sequence shown here is derived from an EMBL/GenBank/DDBJ whole genome shotgun (WGS) entry which is preliminary data.</text>
</comment>
<evidence type="ECO:0000313" key="11">
    <source>
        <dbReference type="EMBL" id="KAK7112680.1"/>
    </source>
</evidence>
<dbReference type="InterPro" id="IPR008689">
    <property type="entry name" value="ATP_synth_F0_dsu_mt"/>
</dbReference>
<evidence type="ECO:0000256" key="2">
    <source>
        <dbReference type="ARBA" id="ARBA00006842"/>
    </source>
</evidence>
<dbReference type="GO" id="GO:0015078">
    <property type="term" value="F:proton transmembrane transporter activity"/>
    <property type="evidence" value="ECO:0007669"/>
    <property type="project" value="InterPro"/>
</dbReference>
<dbReference type="Pfam" id="PF05873">
    <property type="entry name" value="Mt_ATP-synt_D"/>
    <property type="match status" value="1"/>
</dbReference>
<dbReference type="GO" id="GO:0015986">
    <property type="term" value="P:proton motive force-driven ATP synthesis"/>
    <property type="evidence" value="ECO:0007669"/>
    <property type="project" value="UniProtKB-UniRule"/>
</dbReference>
<dbReference type="AlphaFoldDB" id="A0AAN9BWN3"/>
<dbReference type="GO" id="GO:0045259">
    <property type="term" value="C:proton-transporting ATP synthase complex"/>
    <property type="evidence" value="ECO:0007669"/>
    <property type="project" value="UniProtKB-KW"/>
</dbReference>
<keyword evidence="9 10" id="KW-0472">Membrane</keyword>
<dbReference type="Gene3D" id="6.10.280.70">
    <property type="match status" value="1"/>
</dbReference>
<comment type="similarity">
    <text evidence="2 10">Belongs to the ATPase d subunit family.</text>
</comment>
<evidence type="ECO:0000256" key="7">
    <source>
        <dbReference type="ARBA" id="ARBA00023065"/>
    </source>
</evidence>
<gene>
    <name evidence="11" type="ORF">V1264_012098</name>
</gene>
<keyword evidence="12" id="KW-1185">Reference proteome</keyword>
<keyword evidence="5 10" id="KW-0375">Hydrogen ion transport</keyword>
<evidence type="ECO:0000256" key="9">
    <source>
        <dbReference type="ARBA" id="ARBA00023136"/>
    </source>
</evidence>
<dbReference type="Proteomes" id="UP001374579">
    <property type="component" value="Unassembled WGS sequence"/>
</dbReference>
<comment type="function">
    <text evidence="10">Mitochondrial membrane ATP synthase (F(1)F(0) ATP synthase or Complex V) produces ATP from ADP in the presence of a proton gradient across the membrane which is generated by electron transport complexes of the respiratory chain. F-type ATPases consist of two structural domains, F(1) - containing the extramembraneous catalytic core, and F(0) - containing the membrane proton channel, linked together by a central stalk and a peripheral stalk. During catalysis, ATP synthesis in the catalytic domain of F(1) is coupled via a rotary mechanism of the central stalk subunits to proton translocation.</text>
</comment>
<dbReference type="PANTHER" id="PTHR12700">
    <property type="entry name" value="ATP SYNTHASE SUBUNIT D, MITOCHONDRIAL"/>
    <property type="match status" value="1"/>
</dbReference>
<evidence type="ECO:0000256" key="1">
    <source>
        <dbReference type="ARBA" id="ARBA00004273"/>
    </source>
</evidence>
<protein>
    <recommendedName>
        <fullName evidence="10">ATP synthase subunit d, mitochondrial</fullName>
    </recommendedName>
</protein>
<keyword evidence="7 10" id="KW-0406">Ion transport</keyword>
<dbReference type="PIRSF" id="PIRSF005514">
    <property type="entry name" value="ATPase_F0_D_mt"/>
    <property type="match status" value="1"/>
</dbReference>
<proteinExistence type="inferred from homology"/>
<reference evidence="11 12" key="1">
    <citation type="submission" date="2024-02" db="EMBL/GenBank/DDBJ databases">
        <title>Chromosome-scale genome assembly of the rough periwinkle Littorina saxatilis.</title>
        <authorList>
            <person name="De Jode A."/>
            <person name="Faria R."/>
            <person name="Formenti G."/>
            <person name="Sims Y."/>
            <person name="Smith T.P."/>
            <person name="Tracey A."/>
            <person name="Wood J.M.D."/>
            <person name="Zagrodzka Z.B."/>
            <person name="Johannesson K."/>
            <person name="Butlin R.K."/>
            <person name="Leder E.H."/>
        </authorList>
    </citation>
    <scope>NUCLEOTIDE SEQUENCE [LARGE SCALE GENOMIC DNA]</scope>
    <source>
        <strain evidence="11">Snail1</strain>
        <tissue evidence="11">Muscle</tissue>
    </source>
</reference>
<keyword evidence="3 10" id="KW-0813">Transport</keyword>
<keyword evidence="8 10" id="KW-0496">Mitochondrion</keyword>
<evidence type="ECO:0000256" key="4">
    <source>
        <dbReference type="ARBA" id="ARBA00022547"/>
    </source>
</evidence>
<evidence type="ECO:0000256" key="5">
    <source>
        <dbReference type="ARBA" id="ARBA00022781"/>
    </source>
</evidence>
<sequence length="172" mass="19745">MAARRIAKSAVDWVAFKERVPARQQEFYRAFKHRNDLFVNKVHQYPAELPKIDFAVYKARLPNPALADEFQKAYEGLNIPYPADKSSAVKQIEDEEKSAGALSKAYIAERQAEISDAKLLLSKIDSLPKPEEMTMEMYAYYFPDLAIDPVKRPTFWPHIPNIQPGHKDAHNL</sequence>
<comment type="subcellular location">
    <subcellularLocation>
        <location evidence="1 10">Mitochondrion inner membrane</location>
    </subcellularLocation>
</comment>
<keyword evidence="6 10" id="KW-0999">Mitochondrion inner membrane</keyword>
<accession>A0AAN9BWN3</accession>
<evidence type="ECO:0000256" key="8">
    <source>
        <dbReference type="ARBA" id="ARBA00023128"/>
    </source>
</evidence>
<evidence type="ECO:0000313" key="12">
    <source>
        <dbReference type="Proteomes" id="UP001374579"/>
    </source>
</evidence>
<dbReference type="InterPro" id="IPR036228">
    <property type="entry name" value="ATP_synth_F0_dsu_sf_mt"/>
</dbReference>
<evidence type="ECO:0000256" key="10">
    <source>
        <dbReference type="PIRNR" id="PIRNR005514"/>
    </source>
</evidence>
<organism evidence="11 12">
    <name type="scientific">Littorina saxatilis</name>
    <dbReference type="NCBI Taxonomy" id="31220"/>
    <lineage>
        <taxon>Eukaryota</taxon>
        <taxon>Metazoa</taxon>
        <taxon>Spiralia</taxon>
        <taxon>Lophotrochozoa</taxon>
        <taxon>Mollusca</taxon>
        <taxon>Gastropoda</taxon>
        <taxon>Caenogastropoda</taxon>
        <taxon>Littorinimorpha</taxon>
        <taxon>Littorinoidea</taxon>
        <taxon>Littorinidae</taxon>
        <taxon>Littorina</taxon>
    </lineage>
</organism>
<evidence type="ECO:0000256" key="6">
    <source>
        <dbReference type="ARBA" id="ARBA00022792"/>
    </source>
</evidence>
<evidence type="ECO:0000256" key="3">
    <source>
        <dbReference type="ARBA" id="ARBA00022448"/>
    </source>
</evidence>
<dbReference type="EMBL" id="JBAMIC010000002">
    <property type="protein sequence ID" value="KAK7112680.1"/>
    <property type="molecule type" value="Genomic_DNA"/>
</dbReference>